<evidence type="ECO:0000313" key="3">
    <source>
        <dbReference type="Proteomes" id="UP001159363"/>
    </source>
</evidence>
<keyword evidence="3" id="KW-1185">Reference proteome</keyword>
<organism evidence="2 3">
    <name type="scientific">Dryococelus australis</name>
    <dbReference type="NCBI Taxonomy" id="614101"/>
    <lineage>
        <taxon>Eukaryota</taxon>
        <taxon>Metazoa</taxon>
        <taxon>Ecdysozoa</taxon>
        <taxon>Arthropoda</taxon>
        <taxon>Hexapoda</taxon>
        <taxon>Insecta</taxon>
        <taxon>Pterygota</taxon>
        <taxon>Neoptera</taxon>
        <taxon>Polyneoptera</taxon>
        <taxon>Phasmatodea</taxon>
        <taxon>Verophasmatodea</taxon>
        <taxon>Anareolatae</taxon>
        <taxon>Phasmatidae</taxon>
        <taxon>Eurycanthinae</taxon>
        <taxon>Dryococelus</taxon>
    </lineage>
</organism>
<evidence type="ECO:0000256" key="1">
    <source>
        <dbReference type="SAM" id="MobiDB-lite"/>
    </source>
</evidence>
<feature type="region of interest" description="Disordered" evidence="1">
    <location>
        <begin position="291"/>
        <end position="320"/>
    </location>
</feature>
<name>A0ABQ9FZ69_9NEOP</name>
<evidence type="ECO:0000313" key="2">
    <source>
        <dbReference type="EMBL" id="KAJ8865530.1"/>
    </source>
</evidence>
<dbReference type="EMBL" id="JARBHB010000017">
    <property type="protein sequence ID" value="KAJ8865530.1"/>
    <property type="molecule type" value="Genomic_DNA"/>
</dbReference>
<accession>A0ABQ9FZ69</accession>
<reference evidence="2 3" key="1">
    <citation type="submission" date="2023-02" db="EMBL/GenBank/DDBJ databases">
        <title>LHISI_Scaffold_Assembly.</title>
        <authorList>
            <person name="Stuart O.P."/>
            <person name="Cleave R."/>
            <person name="Magrath M.J.L."/>
            <person name="Mikheyev A.S."/>
        </authorList>
    </citation>
    <scope>NUCLEOTIDE SEQUENCE [LARGE SCALE GENOMIC DNA]</scope>
    <source>
        <strain evidence="2">Daus_M_001</strain>
        <tissue evidence="2">Leg muscle</tissue>
    </source>
</reference>
<feature type="compositionally biased region" description="Polar residues" evidence="1">
    <location>
        <begin position="311"/>
        <end position="320"/>
    </location>
</feature>
<protein>
    <submittedName>
        <fullName evidence="2">Uncharacterized protein</fullName>
    </submittedName>
</protein>
<proteinExistence type="predicted"/>
<dbReference type="Proteomes" id="UP001159363">
    <property type="component" value="Chromosome 16"/>
</dbReference>
<gene>
    <name evidence="2" type="ORF">PR048_033050</name>
</gene>
<sequence length="320" mass="34792">MQCRWKYEIPEKNRRPVASSRIITAKNATQLALSDWVCEALRTCLVSDWLQRSAECSLLATLPAGMEVSLPGADSLTWYAVRRKHCAPVESLELSGDGAFDVRSNAILIVPTLLRLKLGKQLQVAYQGTANKLTYDLSETNTHALPAILTQNFPYPSTAAHQPTEPQEVGLTLLRANQSVGKGVVQAQVLENPSGISFQVMSISKASCAAVYPCSELTTNQSVGKGVVEAQVLENPSGISFQVMSISKAGCEAVVDMTTEEGSTDIVPSSALTEEQQRSLDDCEAEFANRYTDDDLEYVRERDARPGTPPSVVQQDTPQL</sequence>
<feature type="compositionally biased region" description="Basic and acidic residues" evidence="1">
    <location>
        <begin position="291"/>
        <end position="305"/>
    </location>
</feature>
<comment type="caution">
    <text evidence="2">The sequence shown here is derived from an EMBL/GenBank/DDBJ whole genome shotgun (WGS) entry which is preliminary data.</text>
</comment>